<dbReference type="Pfam" id="PF00692">
    <property type="entry name" value="dUTPase"/>
    <property type="match status" value="1"/>
</dbReference>
<evidence type="ECO:0000313" key="2">
    <source>
        <dbReference type="EMBL" id="AFK83909.1"/>
    </source>
</evidence>
<dbReference type="Gene3D" id="2.70.40.10">
    <property type="match status" value="2"/>
</dbReference>
<dbReference type="KEGG" id="vg:80534800"/>
<reference evidence="2 3" key="1">
    <citation type="journal article" date="2012" name="J. Virol.">
        <title>A Novel Bat Herpesvirus Encodes Homologues of Major Histocompatibility Complex Classes I and II, C-Type Lectin, and a Unique Family of Immune-Related Genes.</title>
        <authorList>
            <person name="Zhang H."/>
            <person name="Todd S."/>
            <person name="Tachedjian M."/>
            <person name="Barr J.A."/>
            <person name="Luo M."/>
            <person name="Yu M."/>
            <person name="Marsh G.A."/>
            <person name="Crameri G."/>
            <person name="Wang L.F."/>
        </authorList>
    </citation>
    <scope>NUCLEOTIDE SEQUENCE [LARGE SCALE GENOMIC DNA]</scope>
    <source>
        <strain evidence="2">B7D8</strain>
    </source>
</reference>
<dbReference type="InterPro" id="IPR029054">
    <property type="entry name" value="dUTPase-like"/>
</dbReference>
<name>I3VQ65_9BETA</name>
<evidence type="ECO:0000259" key="1">
    <source>
        <dbReference type="Pfam" id="PF00692"/>
    </source>
</evidence>
<feature type="domain" description="dUTPase-like" evidence="1">
    <location>
        <begin position="237"/>
        <end position="323"/>
    </location>
</feature>
<dbReference type="GeneID" id="80534800"/>
<dbReference type="EMBL" id="JQ805139">
    <property type="protein sequence ID" value="AFK83909.1"/>
    <property type="molecule type" value="Genomic_DNA"/>
</dbReference>
<sequence length="352" mass="39450">MSRKSADKLIGITFRKPSTRHADPRSPELQIQLRTYGYDRDSKFLDRFFPRSPSEDEQAISKVYEIVNKVLTEDNHPVIADTSPLIRCNANNRPGGSANGQNGVRQDRTHLNVQYNTQSPSFMMGHVGRYVRYMNTCEIWLDTSGPRVVPLGFTVHLPSNFVAVTVYETPGLGYACPTDFVEPQNANPEVQIINLLNLHQVVGGGWIRGRLYAFPYFIPEPWETANVDPPATGDPFFVLRSDVRITLKAKSSDIVRINATHMCTGSYSALVIGTRNMNRQGTVVDPIIWIPGTAALLRITNTTSKDISYPPRTALARVLFSMVGFTAMYDMRIHSNRIRCPASGAHFKYVAR</sequence>
<protein>
    <submittedName>
        <fullName evidence="2">B72</fullName>
    </submittedName>
</protein>
<dbReference type="Proteomes" id="UP000103899">
    <property type="component" value="Segment"/>
</dbReference>
<organism evidence="2 3">
    <name type="scientific">miniopterid betaherpesvirus 1</name>
    <dbReference type="NCBI Taxonomy" id="3070189"/>
    <lineage>
        <taxon>Viruses</taxon>
        <taxon>Duplodnaviria</taxon>
        <taxon>Heunggongvirae</taxon>
        <taxon>Peploviricota</taxon>
        <taxon>Herviviricetes</taxon>
        <taxon>Herpesvirales</taxon>
        <taxon>Orthoherpesviridae</taxon>
        <taxon>Betaherpesvirinae</taxon>
        <taxon>Quwivirus</taxon>
        <taxon>Quwivirus miniopteridbeta1</taxon>
    </lineage>
</organism>
<dbReference type="SUPFAM" id="SSF51283">
    <property type="entry name" value="dUTPase-like"/>
    <property type="match status" value="1"/>
</dbReference>
<accession>I3VQ65</accession>
<evidence type="ECO:0000313" key="3">
    <source>
        <dbReference type="Proteomes" id="UP000103899"/>
    </source>
</evidence>
<dbReference type="RefSeq" id="YP_010797097.1">
    <property type="nucleotide sequence ID" value="NC_076129.1"/>
</dbReference>
<proteinExistence type="predicted"/>
<dbReference type="InterPro" id="IPR036157">
    <property type="entry name" value="dUTPase-like_sf"/>
</dbReference>
<keyword evidence="3" id="KW-1185">Reference proteome</keyword>